<protein>
    <submittedName>
        <fullName evidence="2">Glycosyl transferase</fullName>
    </submittedName>
</protein>
<evidence type="ECO:0000259" key="1">
    <source>
        <dbReference type="Pfam" id="PF00534"/>
    </source>
</evidence>
<evidence type="ECO:0000313" key="3">
    <source>
        <dbReference type="Proteomes" id="UP000226357"/>
    </source>
</evidence>
<evidence type="ECO:0000313" key="2">
    <source>
        <dbReference type="EMBL" id="PFR87566.1"/>
    </source>
</evidence>
<organism evidence="2 3">
    <name type="scientific">Bacillus cereus</name>
    <dbReference type="NCBI Taxonomy" id="1396"/>
    <lineage>
        <taxon>Bacteria</taxon>
        <taxon>Bacillati</taxon>
        <taxon>Bacillota</taxon>
        <taxon>Bacilli</taxon>
        <taxon>Bacillales</taxon>
        <taxon>Bacillaceae</taxon>
        <taxon>Bacillus</taxon>
        <taxon>Bacillus cereus group</taxon>
    </lineage>
</organism>
<dbReference type="Pfam" id="PF00534">
    <property type="entry name" value="Glycos_transf_1"/>
    <property type="match status" value="1"/>
</dbReference>
<reference evidence="2 3" key="1">
    <citation type="submission" date="2017-09" db="EMBL/GenBank/DDBJ databases">
        <title>Large-scale bioinformatics analysis of Bacillus genomes uncovers conserved roles of natural products in bacterial physiology.</title>
        <authorList>
            <consortium name="Agbiome Team Llc"/>
            <person name="Bleich R.M."/>
            <person name="Grubbs K.J."/>
            <person name="Santa Maria K.C."/>
            <person name="Allen S.E."/>
            <person name="Farag S."/>
            <person name="Shank E.A."/>
            <person name="Bowers A."/>
        </authorList>
    </citation>
    <scope>NUCLEOTIDE SEQUENCE [LARGE SCALE GENOMIC DNA]</scope>
    <source>
        <strain evidence="2 3">AFS067272</strain>
    </source>
</reference>
<dbReference type="AlphaFoldDB" id="A0AA44Q6I9"/>
<dbReference type="InterPro" id="IPR001296">
    <property type="entry name" value="Glyco_trans_1"/>
</dbReference>
<feature type="domain" description="Glycosyl transferase family 1" evidence="1">
    <location>
        <begin position="166"/>
        <end position="325"/>
    </location>
</feature>
<dbReference type="CDD" id="cd03801">
    <property type="entry name" value="GT4_PimA-like"/>
    <property type="match status" value="1"/>
</dbReference>
<name>A0AA44Q6I9_BACCE</name>
<comment type="caution">
    <text evidence="2">The sequence shown here is derived from an EMBL/GenBank/DDBJ whole genome shotgun (WGS) entry which is preliminary data.</text>
</comment>
<gene>
    <name evidence="2" type="ORF">COK38_26180</name>
</gene>
<dbReference type="Gene3D" id="3.40.50.2000">
    <property type="entry name" value="Glycogen Phosphorylase B"/>
    <property type="match status" value="2"/>
</dbReference>
<accession>A0AA44Q6I9</accession>
<proteinExistence type="predicted"/>
<dbReference type="SUPFAM" id="SSF53756">
    <property type="entry name" value="UDP-Glycosyltransferase/glycogen phosphorylase"/>
    <property type="match status" value="1"/>
</dbReference>
<sequence>MNVIMIGSHLRVTGGITRVVKNYMQAGLNEKTNLEYFPTYYGSNHFVNILYFAIQYIKLFFQLNVLSRKYDVAHIHMSYRGSFLRKRKIIQLLNRKNIPIVLHMHGSQFKDFYNESPDKRKEQIVDTLNKVTVILALGEQWKEYYESICTAKVVSLDNAVFPKQAVNDSEDRVYITTMGVLSQRKGTYDLIEVGAKLKGKIDSKYKFVLAGDGEIGKVKKKITELGLGDLFIVPGWISDEKKIEDIYRKSIIYVLPSYNEGMPMSILEAMSYGLPVISTNVGSISSVVEKENGFVVNPGDIKELADKINYLLNNESNIERISESNTEKICAKYNVYTSLEKVHLLYEEIIEKNYS</sequence>
<dbReference type="RefSeq" id="WP_098523006.1">
    <property type="nucleotide sequence ID" value="NZ_NUPQ01000062.1"/>
</dbReference>
<dbReference type="EMBL" id="NVBO01000361">
    <property type="protein sequence ID" value="PFR87566.1"/>
    <property type="molecule type" value="Genomic_DNA"/>
</dbReference>
<dbReference type="Proteomes" id="UP000226357">
    <property type="component" value="Unassembled WGS sequence"/>
</dbReference>
<dbReference type="PANTHER" id="PTHR12526">
    <property type="entry name" value="GLYCOSYLTRANSFERASE"/>
    <property type="match status" value="1"/>
</dbReference>
<dbReference type="GO" id="GO:0016757">
    <property type="term" value="F:glycosyltransferase activity"/>
    <property type="evidence" value="ECO:0007669"/>
    <property type="project" value="InterPro"/>
</dbReference>
<keyword evidence="2" id="KW-0808">Transferase</keyword>